<keyword evidence="2" id="KW-1185">Reference proteome</keyword>
<evidence type="ECO:0000313" key="2">
    <source>
        <dbReference type="Proteomes" id="UP000004994"/>
    </source>
</evidence>
<proteinExistence type="predicted"/>
<dbReference type="PaxDb" id="4081-Solyc06g069540.1.1"/>
<dbReference type="InParanoid" id="A0A3Q7GXK7"/>
<dbReference type="AlphaFoldDB" id="A0A3Q7GXK7"/>
<sequence>MKDGSCNNSGNYFHRTFKFSHRHNGSELFDSFELQQVVKQLNLALIKASAESSSPITSAVLNSPFYTKCLGGSYKQNAKSSRTRRISYSQIGVENTADCKSTGINCIFLRFWNMAKQGFFRGKPKPGQLIAEANSEF</sequence>
<dbReference type="EnsemblPlants" id="Solyc06g069540.1.1">
    <property type="protein sequence ID" value="Solyc06g069540.1.1.1"/>
    <property type="gene ID" value="Solyc06g069540.1"/>
</dbReference>
<accession>A0A3Q7GXK7</accession>
<reference evidence="1" key="1">
    <citation type="journal article" date="2012" name="Nature">
        <title>The tomato genome sequence provides insights into fleshy fruit evolution.</title>
        <authorList>
            <consortium name="Tomato Genome Consortium"/>
        </authorList>
    </citation>
    <scope>NUCLEOTIDE SEQUENCE [LARGE SCALE GENOMIC DNA]</scope>
    <source>
        <strain evidence="1">cv. Heinz 1706</strain>
    </source>
</reference>
<protein>
    <submittedName>
        <fullName evidence="1">Uncharacterized protein</fullName>
    </submittedName>
</protein>
<name>A0A3Q7GXK7_SOLLC</name>
<organism evidence="1">
    <name type="scientific">Solanum lycopersicum</name>
    <name type="common">Tomato</name>
    <name type="synonym">Lycopersicon esculentum</name>
    <dbReference type="NCBI Taxonomy" id="4081"/>
    <lineage>
        <taxon>Eukaryota</taxon>
        <taxon>Viridiplantae</taxon>
        <taxon>Streptophyta</taxon>
        <taxon>Embryophyta</taxon>
        <taxon>Tracheophyta</taxon>
        <taxon>Spermatophyta</taxon>
        <taxon>Magnoliopsida</taxon>
        <taxon>eudicotyledons</taxon>
        <taxon>Gunneridae</taxon>
        <taxon>Pentapetalae</taxon>
        <taxon>asterids</taxon>
        <taxon>lamiids</taxon>
        <taxon>Solanales</taxon>
        <taxon>Solanaceae</taxon>
        <taxon>Solanoideae</taxon>
        <taxon>Solaneae</taxon>
        <taxon>Solanum</taxon>
        <taxon>Solanum subgen. Lycopersicon</taxon>
    </lineage>
</organism>
<reference evidence="1" key="2">
    <citation type="submission" date="2019-01" db="UniProtKB">
        <authorList>
            <consortium name="EnsemblPlants"/>
        </authorList>
    </citation>
    <scope>IDENTIFICATION</scope>
    <source>
        <strain evidence="1">cv. Heinz 1706</strain>
    </source>
</reference>
<dbReference type="Proteomes" id="UP000004994">
    <property type="component" value="Chromosome 6"/>
</dbReference>
<evidence type="ECO:0000313" key="1">
    <source>
        <dbReference type="EnsemblPlants" id="Solyc06g069540.1.1.1"/>
    </source>
</evidence>
<dbReference type="Gramene" id="Solyc06g069540.1.1">
    <property type="protein sequence ID" value="Solyc06g069540.1.1.1"/>
    <property type="gene ID" value="Solyc06g069540.1"/>
</dbReference>